<evidence type="ECO:0000313" key="1">
    <source>
        <dbReference type="EMBL" id="EYU17165.1"/>
    </source>
</evidence>
<sequence>MNKNYAVSPQIINIAEISSEPWGIQNSSSYFIYDNSATKEFIRKFKQPFGYGKIYNHALP</sequence>
<name>A0A022PS93_9GAMM</name>
<organism evidence="1 2">
    <name type="scientific">Photorhabdus aegyptia</name>
    <dbReference type="NCBI Taxonomy" id="2805098"/>
    <lineage>
        <taxon>Bacteria</taxon>
        <taxon>Pseudomonadati</taxon>
        <taxon>Pseudomonadota</taxon>
        <taxon>Gammaproteobacteria</taxon>
        <taxon>Enterobacterales</taxon>
        <taxon>Morganellaceae</taxon>
        <taxon>Photorhabdus</taxon>
    </lineage>
</organism>
<proteinExistence type="predicted"/>
<evidence type="ECO:0000313" key="2">
    <source>
        <dbReference type="Proteomes" id="UP000023464"/>
    </source>
</evidence>
<dbReference type="AlphaFoldDB" id="A0A022PS93"/>
<reference evidence="1 2" key="1">
    <citation type="submission" date="2014-03" db="EMBL/GenBank/DDBJ databases">
        <title>Draft Genome of Photorhabdus luminescens BA1, an Egyptian Isolate.</title>
        <authorList>
            <person name="Ghazal S."/>
            <person name="Hurst S.G.IV."/>
            <person name="Morris K."/>
            <person name="Thomas K."/>
            <person name="Tisa L.S."/>
        </authorList>
    </citation>
    <scope>NUCLEOTIDE SEQUENCE [LARGE SCALE GENOMIC DNA]</scope>
    <source>
        <strain evidence="1 2">BA1</strain>
    </source>
</reference>
<comment type="caution">
    <text evidence="1">The sequence shown here is derived from an EMBL/GenBank/DDBJ whole genome shotgun (WGS) entry which is preliminary data.</text>
</comment>
<dbReference type="Proteomes" id="UP000023464">
    <property type="component" value="Unassembled WGS sequence"/>
</dbReference>
<protein>
    <submittedName>
        <fullName evidence="1">Uncharacterized protein</fullName>
    </submittedName>
</protein>
<accession>A0A022PS93</accession>
<dbReference type="EMBL" id="JFGV01000002">
    <property type="protein sequence ID" value="EYU17165.1"/>
    <property type="molecule type" value="Genomic_DNA"/>
</dbReference>
<dbReference type="PATRIC" id="fig|1393736.3.peg.225"/>
<keyword evidence="2" id="KW-1185">Reference proteome</keyword>
<dbReference type="RefSeq" id="WP_036775446.1">
    <property type="nucleotide sequence ID" value="NZ_CAWLTM010000113.1"/>
</dbReference>
<gene>
    <name evidence="1" type="ORF">BA1DRAFT_00224</name>
</gene>